<gene>
    <name evidence="1" type="ORF">RFN29_24505</name>
</gene>
<comment type="caution">
    <text evidence="1">The sequence shown here is derived from an EMBL/GenBank/DDBJ whole genome shotgun (WGS) entry which is preliminary data.</text>
</comment>
<sequence>MAAAGFGLMLAPEHMPRLPTLKTIPLEGNPVSREVRLLAVQGRRYSPALDAFVKVARLRDWTLEVPRQRIPLESRGHALTWIEDRSPAAADSSIASSAGAALEDAIRCALAPYSEGSLP</sequence>
<dbReference type="EMBL" id="JAVIJC010000030">
    <property type="protein sequence ID" value="MDX8494737.1"/>
    <property type="molecule type" value="Genomic_DNA"/>
</dbReference>
<evidence type="ECO:0000313" key="1">
    <source>
        <dbReference type="EMBL" id="MDX8494737.1"/>
    </source>
</evidence>
<organism evidence="1 2">
    <name type="scientific">Mesorhizobium captivum</name>
    <dbReference type="NCBI Taxonomy" id="3072319"/>
    <lineage>
        <taxon>Bacteria</taxon>
        <taxon>Pseudomonadati</taxon>
        <taxon>Pseudomonadota</taxon>
        <taxon>Alphaproteobacteria</taxon>
        <taxon>Hyphomicrobiales</taxon>
        <taxon>Phyllobacteriaceae</taxon>
        <taxon>Mesorhizobium</taxon>
    </lineage>
</organism>
<evidence type="ECO:0000313" key="2">
    <source>
        <dbReference type="Proteomes" id="UP001271249"/>
    </source>
</evidence>
<protein>
    <recommendedName>
        <fullName evidence="3">LysR substrate-binding domain-containing protein</fullName>
    </recommendedName>
</protein>
<name>A0ABU4Z9V3_9HYPH</name>
<dbReference type="SUPFAM" id="SSF53850">
    <property type="entry name" value="Periplasmic binding protein-like II"/>
    <property type="match status" value="1"/>
</dbReference>
<keyword evidence="2" id="KW-1185">Reference proteome</keyword>
<feature type="non-terminal residue" evidence="1">
    <location>
        <position position="1"/>
    </location>
</feature>
<accession>A0ABU4Z9V3</accession>
<evidence type="ECO:0008006" key="3">
    <source>
        <dbReference type="Google" id="ProtNLM"/>
    </source>
</evidence>
<reference evidence="1 2" key="1">
    <citation type="submission" date="2023-08" db="EMBL/GenBank/DDBJ databases">
        <title>Implementing the SeqCode for naming new Mesorhizobium species isolated from Vachellia karroo root nodules.</title>
        <authorList>
            <person name="Van Lill M."/>
        </authorList>
    </citation>
    <scope>NUCLEOTIDE SEQUENCE [LARGE SCALE GENOMIC DNA]</scope>
    <source>
        <strain evidence="1 2">VK22B</strain>
    </source>
</reference>
<dbReference type="Proteomes" id="UP001271249">
    <property type="component" value="Unassembled WGS sequence"/>
</dbReference>
<proteinExistence type="predicted"/>